<dbReference type="Proteomes" id="UP000476332">
    <property type="component" value="Unassembled WGS sequence"/>
</dbReference>
<evidence type="ECO:0000256" key="1">
    <source>
        <dbReference type="ARBA" id="ARBA00022553"/>
    </source>
</evidence>
<dbReference type="CDD" id="cd17535">
    <property type="entry name" value="REC_NarL-like"/>
    <property type="match status" value="1"/>
</dbReference>
<dbReference type="SUPFAM" id="SSF46894">
    <property type="entry name" value="C-terminal effector domain of the bipartite response regulators"/>
    <property type="match status" value="1"/>
</dbReference>
<evidence type="ECO:0000313" key="6">
    <source>
        <dbReference type="EMBL" id="NDV86807.1"/>
    </source>
</evidence>
<dbReference type="PROSITE" id="PS50043">
    <property type="entry name" value="HTH_LUXR_2"/>
    <property type="match status" value="1"/>
</dbReference>
<name>A0A6L9MG83_9HYPH</name>
<dbReference type="InterPro" id="IPR016032">
    <property type="entry name" value="Sig_transdc_resp-reg_C-effctor"/>
</dbReference>
<dbReference type="SMART" id="SM00448">
    <property type="entry name" value="REC"/>
    <property type="match status" value="1"/>
</dbReference>
<dbReference type="RefSeq" id="WP_163043542.1">
    <property type="nucleotide sequence ID" value="NZ_JAAAMJ010000004.1"/>
</dbReference>
<dbReference type="Gene3D" id="3.40.50.2300">
    <property type="match status" value="1"/>
</dbReference>
<dbReference type="InterPro" id="IPR058245">
    <property type="entry name" value="NreC/VraR/RcsB-like_REC"/>
</dbReference>
<evidence type="ECO:0000256" key="3">
    <source>
        <dbReference type="PROSITE-ProRule" id="PRU00169"/>
    </source>
</evidence>
<keyword evidence="1 3" id="KW-0597">Phosphoprotein</keyword>
<proteinExistence type="predicted"/>
<dbReference type="GO" id="GO:0000160">
    <property type="term" value="P:phosphorelay signal transduction system"/>
    <property type="evidence" value="ECO:0007669"/>
    <property type="project" value="InterPro"/>
</dbReference>
<dbReference type="CDD" id="cd06170">
    <property type="entry name" value="LuxR_C_like"/>
    <property type="match status" value="1"/>
</dbReference>
<dbReference type="AlphaFoldDB" id="A0A6L9MG83"/>
<keyword evidence="7" id="KW-1185">Reference proteome</keyword>
<evidence type="ECO:0000313" key="7">
    <source>
        <dbReference type="Proteomes" id="UP000476332"/>
    </source>
</evidence>
<dbReference type="GO" id="GO:0006355">
    <property type="term" value="P:regulation of DNA-templated transcription"/>
    <property type="evidence" value="ECO:0007669"/>
    <property type="project" value="InterPro"/>
</dbReference>
<dbReference type="PROSITE" id="PS50110">
    <property type="entry name" value="RESPONSE_REGULATORY"/>
    <property type="match status" value="1"/>
</dbReference>
<dbReference type="Pfam" id="PF00196">
    <property type="entry name" value="GerE"/>
    <property type="match status" value="1"/>
</dbReference>
<feature type="domain" description="Response regulatory" evidence="5">
    <location>
        <begin position="5"/>
        <end position="120"/>
    </location>
</feature>
<dbReference type="GO" id="GO:0003677">
    <property type="term" value="F:DNA binding"/>
    <property type="evidence" value="ECO:0007669"/>
    <property type="project" value="UniProtKB-KW"/>
</dbReference>
<evidence type="ECO:0000259" key="5">
    <source>
        <dbReference type="PROSITE" id="PS50110"/>
    </source>
</evidence>
<organism evidence="6 7">
    <name type="scientific">Aurantimonas aggregata</name>
    <dbReference type="NCBI Taxonomy" id="2047720"/>
    <lineage>
        <taxon>Bacteria</taxon>
        <taxon>Pseudomonadati</taxon>
        <taxon>Pseudomonadota</taxon>
        <taxon>Alphaproteobacteria</taxon>
        <taxon>Hyphomicrobiales</taxon>
        <taxon>Aurantimonadaceae</taxon>
        <taxon>Aurantimonas</taxon>
    </lineage>
</organism>
<keyword evidence="2" id="KW-0238">DNA-binding</keyword>
<sequence>MAPTSIAFIDDHPVLREGLVSLFSKFEGYAVVGSGASAADALAIATEKQPDVLLIDLQMPGNAMDSIARIRMKSPSIIIIAFTASDRIDHAIDALEAGANGYVLKGSTAGELTAAINSAMQGETFVTPSLASKVIAALRLPVTRGSPNPRLSIREDQIVKLLLQGCTNKAIAARLSISEKTVKHYMTLLMQKLDARNRLEVVLAAQRLADPSGRDWRRADDTMN</sequence>
<feature type="modified residue" description="4-aspartylphosphate" evidence="3">
    <location>
        <position position="56"/>
    </location>
</feature>
<evidence type="ECO:0000259" key="4">
    <source>
        <dbReference type="PROSITE" id="PS50043"/>
    </source>
</evidence>
<dbReference type="InterPro" id="IPR011006">
    <property type="entry name" value="CheY-like_superfamily"/>
</dbReference>
<dbReference type="InterPro" id="IPR039420">
    <property type="entry name" value="WalR-like"/>
</dbReference>
<dbReference type="PRINTS" id="PR00038">
    <property type="entry name" value="HTHLUXR"/>
</dbReference>
<reference evidence="6 7" key="1">
    <citation type="submission" date="2020-01" db="EMBL/GenBank/DDBJ databases">
        <title>Genomes of bacteria type strains.</title>
        <authorList>
            <person name="Chen J."/>
            <person name="Zhu S."/>
            <person name="Chen J."/>
        </authorList>
    </citation>
    <scope>NUCLEOTIDE SEQUENCE [LARGE SCALE GENOMIC DNA]</scope>
    <source>
        <strain evidence="6 7">KCTC 52919</strain>
    </source>
</reference>
<dbReference type="EMBL" id="JAAAMJ010000004">
    <property type="protein sequence ID" value="NDV86807.1"/>
    <property type="molecule type" value="Genomic_DNA"/>
</dbReference>
<dbReference type="InterPro" id="IPR001789">
    <property type="entry name" value="Sig_transdc_resp-reg_receiver"/>
</dbReference>
<dbReference type="Pfam" id="PF00072">
    <property type="entry name" value="Response_reg"/>
    <property type="match status" value="1"/>
</dbReference>
<dbReference type="PANTHER" id="PTHR43214">
    <property type="entry name" value="TWO-COMPONENT RESPONSE REGULATOR"/>
    <property type="match status" value="1"/>
</dbReference>
<dbReference type="SMART" id="SM00421">
    <property type="entry name" value="HTH_LUXR"/>
    <property type="match status" value="1"/>
</dbReference>
<gene>
    <name evidence="6" type="ORF">GTW51_08835</name>
</gene>
<accession>A0A6L9MG83</accession>
<feature type="domain" description="HTH luxR-type" evidence="4">
    <location>
        <begin position="144"/>
        <end position="209"/>
    </location>
</feature>
<dbReference type="SUPFAM" id="SSF52172">
    <property type="entry name" value="CheY-like"/>
    <property type="match status" value="1"/>
</dbReference>
<protein>
    <submittedName>
        <fullName evidence="6">Response regulator</fullName>
    </submittedName>
</protein>
<evidence type="ECO:0000256" key="2">
    <source>
        <dbReference type="ARBA" id="ARBA00023125"/>
    </source>
</evidence>
<dbReference type="InterPro" id="IPR000792">
    <property type="entry name" value="Tscrpt_reg_LuxR_C"/>
</dbReference>
<comment type="caution">
    <text evidence="6">The sequence shown here is derived from an EMBL/GenBank/DDBJ whole genome shotgun (WGS) entry which is preliminary data.</text>
</comment>